<sequence>MPHLTENDLKLVQTILTAMTSPIFKHIDYVKVAEAHNYVDQSSARRSARKLLQKLAGKEGKVELNPSAGKKRDRTAVEEGQAKDSEAVAPKKAKRAKKASKTAPAEPFVLQSEDDDEEQPNAAAEGTQDLLSGEFEEHA</sequence>
<organism evidence="2 3">
    <name type="scientific">Stereocaulon virgatum</name>
    <dbReference type="NCBI Taxonomy" id="373712"/>
    <lineage>
        <taxon>Eukaryota</taxon>
        <taxon>Fungi</taxon>
        <taxon>Dikarya</taxon>
        <taxon>Ascomycota</taxon>
        <taxon>Pezizomycotina</taxon>
        <taxon>Lecanoromycetes</taxon>
        <taxon>OSLEUM clade</taxon>
        <taxon>Lecanoromycetidae</taxon>
        <taxon>Lecanorales</taxon>
        <taxon>Lecanorineae</taxon>
        <taxon>Stereocaulaceae</taxon>
        <taxon>Stereocaulon</taxon>
    </lineage>
</organism>
<keyword evidence="3" id="KW-1185">Reference proteome</keyword>
<name>A0ABR4A782_9LECA</name>
<reference evidence="2 3" key="1">
    <citation type="submission" date="2024-09" db="EMBL/GenBank/DDBJ databases">
        <title>Rethinking Asexuality: The Enigmatic Case of Functional Sexual Genes in Lepraria (Stereocaulaceae).</title>
        <authorList>
            <person name="Doellman M."/>
            <person name="Sun Y."/>
            <person name="Barcenas-Pena A."/>
            <person name="Lumbsch H.T."/>
            <person name="Grewe F."/>
        </authorList>
    </citation>
    <scope>NUCLEOTIDE SEQUENCE [LARGE SCALE GENOMIC DNA]</scope>
    <source>
        <strain evidence="2 3">Mercado 3170</strain>
    </source>
</reference>
<accession>A0ABR4A782</accession>
<feature type="compositionally biased region" description="Basic residues" evidence="1">
    <location>
        <begin position="91"/>
        <end position="100"/>
    </location>
</feature>
<dbReference type="EMBL" id="JBEFKJ010000016">
    <property type="protein sequence ID" value="KAL2041772.1"/>
    <property type="molecule type" value="Genomic_DNA"/>
</dbReference>
<gene>
    <name evidence="2" type="ORF">N7G274_005556</name>
</gene>
<protein>
    <submittedName>
        <fullName evidence="2">Uncharacterized protein</fullName>
    </submittedName>
</protein>
<evidence type="ECO:0000313" key="3">
    <source>
        <dbReference type="Proteomes" id="UP001590950"/>
    </source>
</evidence>
<evidence type="ECO:0000313" key="2">
    <source>
        <dbReference type="EMBL" id="KAL2041772.1"/>
    </source>
</evidence>
<feature type="compositionally biased region" description="Basic and acidic residues" evidence="1">
    <location>
        <begin position="74"/>
        <end position="86"/>
    </location>
</feature>
<proteinExistence type="predicted"/>
<dbReference type="Proteomes" id="UP001590950">
    <property type="component" value="Unassembled WGS sequence"/>
</dbReference>
<feature type="region of interest" description="Disordered" evidence="1">
    <location>
        <begin position="59"/>
        <end position="139"/>
    </location>
</feature>
<evidence type="ECO:0000256" key="1">
    <source>
        <dbReference type="SAM" id="MobiDB-lite"/>
    </source>
</evidence>
<comment type="caution">
    <text evidence="2">The sequence shown here is derived from an EMBL/GenBank/DDBJ whole genome shotgun (WGS) entry which is preliminary data.</text>
</comment>